<dbReference type="RefSeq" id="WP_242772538.1">
    <property type="nucleotide sequence ID" value="NZ_JALDAY010000011.1"/>
</dbReference>
<keyword evidence="3" id="KW-1185">Reference proteome</keyword>
<sequence length="248" mass="26724">MTDPVSRTILLLDIERFSDRDDVEQTYLRRMLYDVTDRTLTSAGIDETWRRRADRGDSVMELIDANASVTGLLRALLHEVPIQLRAVNRMASKAAQMRLRVVLANGYVSIDEHSGWVGSDLNHACRLLDADVLRSALRERAGDFALCVSQSLYSGVVRHDHPGVPAADFHAVTVPSKNGTLKAWLHGPVPESGPAPPATTNVGDGPQSGTPSMTATSAQGWASPASGLWAGSPVPGPCFSDVKRSDEA</sequence>
<proteinExistence type="predicted"/>
<feature type="compositionally biased region" description="Polar residues" evidence="1">
    <location>
        <begin position="198"/>
        <end position="220"/>
    </location>
</feature>
<feature type="region of interest" description="Disordered" evidence="1">
    <location>
        <begin position="185"/>
        <end position="248"/>
    </location>
</feature>
<evidence type="ECO:0000256" key="1">
    <source>
        <dbReference type="SAM" id="MobiDB-lite"/>
    </source>
</evidence>
<evidence type="ECO:0000313" key="2">
    <source>
        <dbReference type="EMBL" id="MCI3276206.1"/>
    </source>
</evidence>
<reference evidence="2" key="1">
    <citation type="submission" date="2022-03" db="EMBL/GenBank/DDBJ databases">
        <title>Streptomyces 7R015 and 7R016 isolated from Barleria lupulina in Thailand.</title>
        <authorList>
            <person name="Kanchanasin P."/>
            <person name="Phongsopitanun W."/>
            <person name="Tanasupawat S."/>
        </authorList>
    </citation>
    <scope>NUCLEOTIDE SEQUENCE</scope>
    <source>
        <strain evidence="2">7R015</strain>
    </source>
</reference>
<gene>
    <name evidence="2" type="ORF">MQP27_34520</name>
</gene>
<evidence type="ECO:0000313" key="3">
    <source>
        <dbReference type="Proteomes" id="UP001165269"/>
    </source>
</evidence>
<accession>A0ABS9YI07</accession>
<dbReference type="Proteomes" id="UP001165269">
    <property type="component" value="Unassembled WGS sequence"/>
</dbReference>
<name>A0ABS9YI07_9ACTN</name>
<organism evidence="2 3">
    <name type="scientific">Streptomyces cylindrosporus</name>
    <dbReference type="NCBI Taxonomy" id="2927583"/>
    <lineage>
        <taxon>Bacteria</taxon>
        <taxon>Bacillati</taxon>
        <taxon>Actinomycetota</taxon>
        <taxon>Actinomycetes</taxon>
        <taxon>Kitasatosporales</taxon>
        <taxon>Streptomycetaceae</taxon>
        <taxon>Streptomyces</taxon>
    </lineage>
</organism>
<protein>
    <submittedName>
        <fullName evidence="2">Uncharacterized protein</fullName>
    </submittedName>
</protein>
<comment type="caution">
    <text evidence="2">The sequence shown here is derived from an EMBL/GenBank/DDBJ whole genome shotgun (WGS) entry which is preliminary data.</text>
</comment>
<dbReference type="EMBL" id="JALDAY010000011">
    <property type="protein sequence ID" value="MCI3276206.1"/>
    <property type="molecule type" value="Genomic_DNA"/>
</dbReference>